<dbReference type="EMBL" id="ML119645">
    <property type="protein sequence ID" value="RPA87884.1"/>
    <property type="molecule type" value="Genomic_DNA"/>
</dbReference>
<reference evidence="1 2" key="1">
    <citation type="journal article" date="2018" name="Nat. Ecol. Evol.">
        <title>Pezizomycetes genomes reveal the molecular basis of ectomycorrhizal truffle lifestyle.</title>
        <authorList>
            <person name="Murat C."/>
            <person name="Payen T."/>
            <person name="Noel B."/>
            <person name="Kuo A."/>
            <person name="Morin E."/>
            <person name="Chen J."/>
            <person name="Kohler A."/>
            <person name="Krizsan K."/>
            <person name="Balestrini R."/>
            <person name="Da Silva C."/>
            <person name="Montanini B."/>
            <person name="Hainaut M."/>
            <person name="Levati E."/>
            <person name="Barry K.W."/>
            <person name="Belfiori B."/>
            <person name="Cichocki N."/>
            <person name="Clum A."/>
            <person name="Dockter R.B."/>
            <person name="Fauchery L."/>
            <person name="Guy J."/>
            <person name="Iotti M."/>
            <person name="Le Tacon F."/>
            <person name="Lindquist E.A."/>
            <person name="Lipzen A."/>
            <person name="Malagnac F."/>
            <person name="Mello A."/>
            <person name="Molinier V."/>
            <person name="Miyauchi S."/>
            <person name="Poulain J."/>
            <person name="Riccioni C."/>
            <person name="Rubini A."/>
            <person name="Sitrit Y."/>
            <person name="Splivallo R."/>
            <person name="Traeger S."/>
            <person name="Wang M."/>
            <person name="Zifcakova L."/>
            <person name="Wipf D."/>
            <person name="Zambonelli A."/>
            <person name="Paolocci F."/>
            <person name="Nowrousian M."/>
            <person name="Ottonello S."/>
            <person name="Baldrian P."/>
            <person name="Spatafora J.W."/>
            <person name="Henrissat B."/>
            <person name="Nagy L.G."/>
            <person name="Aury J.M."/>
            <person name="Wincker P."/>
            <person name="Grigoriev I.V."/>
            <person name="Bonfante P."/>
            <person name="Martin F.M."/>
        </authorList>
    </citation>
    <scope>NUCLEOTIDE SEQUENCE [LARGE SCALE GENOMIC DNA]</scope>
    <source>
        <strain evidence="1 2">RN42</strain>
    </source>
</reference>
<dbReference type="AlphaFoldDB" id="A0A3N4J1X0"/>
<keyword evidence="2" id="KW-1185">Reference proteome</keyword>
<accession>A0A3N4J1X0</accession>
<proteinExistence type="predicted"/>
<dbReference type="Proteomes" id="UP000275078">
    <property type="component" value="Unassembled WGS sequence"/>
</dbReference>
<organism evidence="1 2">
    <name type="scientific">Ascobolus immersus RN42</name>
    <dbReference type="NCBI Taxonomy" id="1160509"/>
    <lineage>
        <taxon>Eukaryota</taxon>
        <taxon>Fungi</taxon>
        <taxon>Dikarya</taxon>
        <taxon>Ascomycota</taxon>
        <taxon>Pezizomycotina</taxon>
        <taxon>Pezizomycetes</taxon>
        <taxon>Pezizales</taxon>
        <taxon>Ascobolaceae</taxon>
        <taxon>Ascobolus</taxon>
    </lineage>
</organism>
<evidence type="ECO:0000313" key="2">
    <source>
        <dbReference type="Proteomes" id="UP000275078"/>
    </source>
</evidence>
<name>A0A3N4J1X0_ASCIM</name>
<evidence type="ECO:0000313" key="1">
    <source>
        <dbReference type="EMBL" id="RPA87884.1"/>
    </source>
</evidence>
<protein>
    <submittedName>
        <fullName evidence="1">Uncharacterized protein</fullName>
    </submittedName>
</protein>
<gene>
    <name evidence="1" type="ORF">BJ508DRAFT_101</name>
</gene>
<sequence length="331" mass="38005">MTRIAAIARGTAEGCGFLCRLARTTRTLTTKSSTTSVRARRCQGEGIRFWNWTRGKNPCIKSTFIIMGIKTNRLTRTRNGHILATPTLTLITTRMMTRFWMIQRGGIQTVKMTAGRQAIPREETNLVRTIIVHQMTPREESSRARTTPVRRTIPREESNPVRAITALQMIPRKGSKIVRTIIMHRMTPRKGNNPTRTTLVRRMIPRKGNNPTRMTLARRMITKREIKPARTTLAYRMPPREGTNTARVEQLILPVVLRRMHPNSQMNHPPRLPRPIRPHRRQLMRPNSLRTKLALSRTIPREANIGPNPGQTPMTIQARLEAQTSLRLLPQ</sequence>